<sequence>MAVFPNNAIIRLSGFSEELDPSVERVEMERGVPKQRVINSQVMATITATVLFKAPEDISAFEEWYFGELGRVGWFTFAHPRTGEPLTVRFVGGQIGTLTAQAPRGFYSQRQVTLEYLR</sequence>
<organism evidence="1 2">
    <name type="scientific">Stenotrophomonas rhizophila</name>
    <dbReference type="NCBI Taxonomy" id="216778"/>
    <lineage>
        <taxon>Bacteria</taxon>
        <taxon>Pseudomonadati</taxon>
        <taxon>Pseudomonadota</taxon>
        <taxon>Gammaproteobacteria</taxon>
        <taxon>Lysobacterales</taxon>
        <taxon>Lysobacteraceae</taxon>
        <taxon>Stenotrophomonas</taxon>
    </lineage>
</organism>
<reference evidence="1 2" key="1">
    <citation type="submission" date="2018-10" db="EMBL/GenBank/DDBJ databases">
        <title>Comparative analysis of microorganisms from saline springs in Andes Mountain Range, Colombia.</title>
        <authorList>
            <person name="Rubin E."/>
        </authorList>
    </citation>
    <scope>NUCLEOTIDE SEQUENCE [LARGE SCALE GENOMIC DNA]</scope>
    <source>
        <strain evidence="1 2">USBA GBX 843</strain>
    </source>
</reference>
<dbReference type="AlphaFoldDB" id="A0A498CPL7"/>
<dbReference type="EMBL" id="RCDC01000005">
    <property type="protein sequence ID" value="RLK53458.1"/>
    <property type="molecule type" value="Genomic_DNA"/>
</dbReference>
<dbReference type="OrthoDB" id="8795416at2"/>
<evidence type="ECO:0000313" key="1">
    <source>
        <dbReference type="EMBL" id="RLK53458.1"/>
    </source>
</evidence>
<evidence type="ECO:0000313" key="2">
    <source>
        <dbReference type="Proteomes" id="UP000274786"/>
    </source>
</evidence>
<evidence type="ECO:0008006" key="3">
    <source>
        <dbReference type="Google" id="ProtNLM"/>
    </source>
</evidence>
<comment type="caution">
    <text evidence="1">The sequence shown here is derived from an EMBL/GenBank/DDBJ whole genome shotgun (WGS) entry which is preliminary data.</text>
</comment>
<name>A0A498CPL7_9GAMM</name>
<proteinExistence type="predicted"/>
<protein>
    <recommendedName>
        <fullName evidence="3">Phage tail protein</fullName>
    </recommendedName>
</protein>
<accession>A0A498CPL7</accession>
<gene>
    <name evidence="1" type="ORF">BCL79_2765</name>
</gene>
<dbReference type="Proteomes" id="UP000274786">
    <property type="component" value="Unassembled WGS sequence"/>
</dbReference>
<dbReference type="RefSeq" id="WP_121042036.1">
    <property type="nucleotide sequence ID" value="NZ_RCDC01000005.1"/>
</dbReference>